<dbReference type="EMBL" id="CAJQZC010000005">
    <property type="protein sequence ID" value="CAG4900527.1"/>
    <property type="molecule type" value="Genomic_DNA"/>
</dbReference>
<evidence type="ECO:0008006" key="3">
    <source>
        <dbReference type="Google" id="ProtNLM"/>
    </source>
</evidence>
<reference evidence="1" key="1">
    <citation type="submission" date="2021-04" db="EMBL/GenBank/DDBJ databases">
        <authorList>
            <person name="Vanwijnsberghe S."/>
        </authorList>
    </citation>
    <scope>NUCLEOTIDE SEQUENCE</scope>
    <source>
        <strain evidence="1">LMG 31841</strain>
    </source>
</reference>
<accession>A0A9N8X2D0</accession>
<keyword evidence="2" id="KW-1185">Reference proteome</keyword>
<gene>
    <name evidence="1" type="ORF">LMG31841_02888</name>
</gene>
<dbReference type="RefSeq" id="WP_228877642.1">
    <property type="nucleotide sequence ID" value="NZ_CAJQZC010000005.1"/>
</dbReference>
<dbReference type="Pfam" id="PF13479">
    <property type="entry name" value="AAA_24"/>
    <property type="match status" value="1"/>
</dbReference>
<name>A0A9N8X2D0_9BURK</name>
<sequence>MEIRKAQRKKAKLRLGIAAPSGAGKTYSALLLAFGIGGKVGVIDTEHGSADLYEDLGDYDIVNIEAPYTVQKYRAALNAFENAGYSVIIMDSLSHAWAGDGGLLDKQGKLADRPGANGYAAWRTITPEHNGLVEAILTSPCHIIATMRSKQEYVLETNDKGKQTPRKVGMAPVQREGMEYEFTVMLDIDMSHVASSSKDRTRLFDGQLFKIDRSHGELLRDWLEKGVEPPPAHESDVLTGVTASELADWTASIEASATLEDLKNIYGNAVLLARNRRDKLSEDVFVTAKNARKKALETVTA</sequence>
<proteinExistence type="predicted"/>
<dbReference type="Proteomes" id="UP000789704">
    <property type="component" value="Unassembled WGS sequence"/>
</dbReference>
<dbReference type="AlphaFoldDB" id="A0A9N8X2D0"/>
<dbReference type="InterPro" id="IPR027417">
    <property type="entry name" value="P-loop_NTPase"/>
</dbReference>
<organism evidence="1 2">
    <name type="scientific">Paraburkholderia saeva</name>
    <dbReference type="NCBI Taxonomy" id="2777537"/>
    <lineage>
        <taxon>Bacteria</taxon>
        <taxon>Pseudomonadati</taxon>
        <taxon>Pseudomonadota</taxon>
        <taxon>Betaproteobacteria</taxon>
        <taxon>Burkholderiales</taxon>
        <taxon>Burkholderiaceae</taxon>
        <taxon>Paraburkholderia</taxon>
    </lineage>
</organism>
<comment type="caution">
    <text evidence="1">The sequence shown here is derived from an EMBL/GenBank/DDBJ whole genome shotgun (WGS) entry which is preliminary data.</text>
</comment>
<dbReference type="SUPFAM" id="SSF52540">
    <property type="entry name" value="P-loop containing nucleoside triphosphate hydrolases"/>
    <property type="match status" value="1"/>
</dbReference>
<protein>
    <recommendedName>
        <fullName evidence="3">AAA+ ATPase domain-containing protein</fullName>
    </recommendedName>
</protein>
<evidence type="ECO:0000313" key="1">
    <source>
        <dbReference type="EMBL" id="CAG4900527.1"/>
    </source>
</evidence>
<evidence type="ECO:0000313" key="2">
    <source>
        <dbReference type="Proteomes" id="UP000789704"/>
    </source>
</evidence>